<reference evidence="1 2" key="1">
    <citation type="submission" date="2021-11" db="EMBL/GenBank/DDBJ databases">
        <authorList>
            <person name="Oh E.-T."/>
            <person name="Kim S.-B."/>
        </authorList>
    </citation>
    <scope>NUCLEOTIDE SEQUENCE [LARGE SCALE GENOMIC DNA]</scope>
    <source>
        <strain evidence="1 2">MMS20-SJTR3</strain>
    </source>
</reference>
<gene>
    <name evidence="1" type="ORF">LJ656_15375</name>
</gene>
<proteinExistence type="predicted"/>
<dbReference type="EMBL" id="JAJITD010000007">
    <property type="protein sequence ID" value="MCC8393977.1"/>
    <property type="molecule type" value="Genomic_DNA"/>
</dbReference>
<evidence type="ECO:0000313" key="2">
    <source>
        <dbReference type="Proteomes" id="UP001431019"/>
    </source>
</evidence>
<comment type="caution">
    <text evidence="1">The sequence shown here is derived from an EMBL/GenBank/DDBJ whole genome shotgun (WGS) entry which is preliminary data.</text>
</comment>
<protein>
    <submittedName>
        <fullName evidence="1">DUF1493 family protein</fullName>
    </submittedName>
</protein>
<sequence length="119" mass="13888">MNAISWAELEAFVRAEIGLGPSKRLSLSTRLWEDLDQTGDDASEFMSRFFARFAIDPGDFDFHRYFLMEGEGVLYSLFRRLILRRPHSLEREQITLRMLYQAVIEKQWNSERLAAGPGK</sequence>
<name>A0ABS8JVP4_9BURK</name>
<dbReference type="RefSeq" id="WP_230510274.1">
    <property type="nucleotide sequence ID" value="NZ_JAJITD010000007.1"/>
</dbReference>
<dbReference type="Proteomes" id="UP001431019">
    <property type="component" value="Unassembled WGS sequence"/>
</dbReference>
<dbReference type="Pfam" id="PF07377">
    <property type="entry name" value="DUF1493"/>
    <property type="match status" value="1"/>
</dbReference>
<accession>A0ABS8JVP4</accession>
<keyword evidence="2" id="KW-1185">Reference proteome</keyword>
<organism evidence="1 2">
    <name type="scientific">Paraburkholderia sejongensis</name>
    <dbReference type="NCBI Taxonomy" id="2886946"/>
    <lineage>
        <taxon>Bacteria</taxon>
        <taxon>Pseudomonadati</taxon>
        <taxon>Pseudomonadota</taxon>
        <taxon>Betaproteobacteria</taxon>
        <taxon>Burkholderiales</taxon>
        <taxon>Burkholderiaceae</taxon>
        <taxon>Paraburkholderia</taxon>
    </lineage>
</organism>
<evidence type="ECO:0000313" key="1">
    <source>
        <dbReference type="EMBL" id="MCC8393977.1"/>
    </source>
</evidence>
<dbReference type="InterPro" id="IPR010862">
    <property type="entry name" value="DUF1493"/>
</dbReference>